<proteinExistence type="predicted"/>
<evidence type="ECO:0008006" key="3">
    <source>
        <dbReference type="Google" id="ProtNLM"/>
    </source>
</evidence>
<evidence type="ECO:0000313" key="1">
    <source>
        <dbReference type="EMBL" id="MBC5718308.1"/>
    </source>
</evidence>
<sequence>MNDGRVAVEGEMARAWSVLTCPFDHPTLMFRRDFFVNHNLLYDENRGFVEDWELWQRAFRKGMRVGCVHDILLYHRWHNGSAGQTNKTVEMMREMIQTNFKELGVDVCSEDLYLLSPWNGKVATWAEYERLENYFREAVNANAKLKLYDALSLSRAFSMRLSEAKCGTIPELIILRENESCNNYDSTAELATIKQGKFHKIKLFLKNLLKPLYQPIRHRFQDPIIDIQKNALHARIEAQEVNKRVQNIYEDIGLAKQQVSEQLQEFRLLLLQVQNDMAQFESSLGRISEEMNEQFRCVTDNVQRIASEETEKIYNQAVGKIEQNIEKLRQELEKNAYDQVKCSEQLGVKIYDQFKRTQDNIFAKIFEQTENTRQDLFQKIYEETENTRQELSGKIYREADDTRKAVKRVWKLERTLRAGFQNVYLANCLNTHNAGSAVSMTYDDIFYFENRAGSVMSARAILSTLLPHLECRSMVDFGCGTGTWLWVAHSFGVESIRGLDGDYVPPRQLMIPQDCFCAVDLEEPVVLEKKYDLAISMEVAEHLHKEIADTFVESLCNAADTILFSAAHPGQGGDGHINEQPMTYWTSKFGKHGFLPVEIRQLFEGNEDIESWYRENIVLYVREAKVHGVEKNLLGKSE</sequence>
<dbReference type="Proteomes" id="UP000602260">
    <property type="component" value="Unassembled WGS sequence"/>
</dbReference>
<name>A0A8J6M5A0_9FIRM</name>
<dbReference type="AlphaFoldDB" id="A0A8J6M5A0"/>
<accession>A0A8J6M5A0</accession>
<dbReference type="Gene3D" id="3.40.50.150">
    <property type="entry name" value="Vaccinia Virus protein VP39"/>
    <property type="match status" value="1"/>
</dbReference>
<gene>
    <name evidence="1" type="ORF">H8S55_13495</name>
</gene>
<reference evidence="1" key="1">
    <citation type="submission" date="2020-08" db="EMBL/GenBank/DDBJ databases">
        <title>Genome public.</title>
        <authorList>
            <person name="Liu C."/>
            <person name="Sun Q."/>
        </authorList>
    </citation>
    <scope>NUCLEOTIDE SEQUENCE</scope>
    <source>
        <strain evidence="1">BX5</strain>
    </source>
</reference>
<dbReference type="InterPro" id="IPR029044">
    <property type="entry name" value="Nucleotide-diphossugar_trans"/>
</dbReference>
<organism evidence="1 2">
    <name type="scientific">Flintibacter faecis</name>
    <dbReference type="NCBI Taxonomy" id="2763047"/>
    <lineage>
        <taxon>Bacteria</taxon>
        <taxon>Bacillati</taxon>
        <taxon>Bacillota</taxon>
        <taxon>Clostridia</taxon>
        <taxon>Eubacteriales</taxon>
        <taxon>Flintibacter</taxon>
    </lineage>
</organism>
<dbReference type="Pfam" id="PF13489">
    <property type="entry name" value="Methyltransf_23"/>
    <property type="match status" value="1"/>
</dbReference>
<dbReference type="EMBL" id="JACOPN010000016">
    <property type="protein sequence ID" value="MBC5718308.1"/>
    <property type="molecule type" value="Genomic_DNA"/>
</dbReference>
<evidence type="ECO:0000313" key="2">
    <source>
        <dbReference type="Proteomes" id="UP000602260"/>
    </source>
</evidence>
<dbReference type="Gene3D" id="3.90.550.10">
    <property type="entry name" value="Spore Coat Polysaccharide Biosynthesis Protein SpsA, Chain A"/>
    <property type="match status" value="1"/>
</dbReference>
<dbReference type="SUPFAM" id="SSF53335">
    <property type="entry name" value="S-adenosyl-L-methionine-dependent methyltransferases"/>
    <property type="match status" value="1"/>
</dbReference>
<protein>
    <recommendedName>
        <fullName evidence="3">Methyltransferase domain-containing protein</fullName>
    </recommendedName>
</protein>
<comment type="caution">
    <text evidence="1">The sequence shown here is derived from an EMBL/GenBank/DDBJ whole genome shotgun (WGS) entry which is preliminary data.</text>
</comment>
<dbReference type="SUPFAM" id="SSF53448">
    <property type="entry name" value="Nucleotide-diphospho-sugar transferases"/>
    <property type="match status" value="1"/>
</dbReference>
<dbReference type="InterPro" id="IPR029063">
    <property type="entry name" value="SAM-dependent_MTases_sf"/>
</dbReference>
<keyword evidence="2" id="KW-1185">Reference proteome</keyword>